<dbReference type="AlphaFoldDB" id="A0A8H7UL54"/>
<dbReference type="InterPro" id="IPR020630">
    <property type="entry name" value="THF_DH/CycHdrlase_cat_dom"/>
</dbReference>
<dbReference type="Pfam" id="PF00763">
    <property type="entry name" value="THF_DHG_CYH"/>
    <property type="match status" value="1"/>
</dbReference>
<accession>A0A8H7UL54</accession>
<dbReference type="InterPro" id="IPR036291">
    <property type="entry name" value="NAD(P)-bd_dom_sf"/>
</dbReference>
<evidence type="ECO:0000256" key="5">
    <source>
        <dbReference type="ARBA" id="ARBA00022857"/>
    </source>
</evidence>
<keyword evidence="4" id="KW-0378">Hydrolase</keyword>
<proteinExistence type="inferred from homology"/>
<dbReference type="GO" id="GO:0005829">
    <property type="term" value="C:cytosol"/>
    <property type="evidence" value="ECO:0007669"/>
    <property type="project" value="TreeGrafter"/>
</dbReference>
<sequence>MPAAVIDGKAISHNPGSRSLRDQLKADIAKLKEAQPAVHPKLALIQVGTRSDSSSYIRLKQKAAAEAGIEFALFQFPDTATLNDILSQIQILNEDNSVHGLLVQLPLPEHIDEALVIDAISPKKDVDGLHPVNVGKLVVRGSAPVIQPCTPKGIMALIRSTGITIEGKNATVVGRGDLVGAPMSLLLTAANATVTLCHTKTSDVVDHIKRADILVVAIGQANYVQDSSKKSGYRTVGDVDYAAASKVAGHITPVPGGVGPMTVAMLMDNVYLVAKGSSQ</sequence>
<dbReference type="Gene3D" id="3.40.50.720">
    <property type="entry name" value="NAD(P)-binding Rossmann-like Domain"/>
    <property type="match status" value="1"/>
</dbReference>
<feature type="domain" description="Tetrahydrofolate dehydrogenase/cyclohydrolase catalytic" evidence="8">
    <location>
        <begin position="6"/>
        <end position="127"/>
    </location>
</feature>
<comment type="caution">
    <text evidence="10">The sequence shown here is derived from an EMBL/GenBank/DDBJ whole genome shotgun (WGS) entry which is preliminary data.</text>
</comment>
<comment type="subunit">
    <text evidence="2">Homodimer.</text>
</comment>
<reference evidence="10" key="1">
    <citation type="submission" date="2020-12" db="EMBL/GenBank/DDBJ databases">
        <title>Metabolic potential, ecology and presence of endohyphal bacteria is reflected in genomic diversity of Mucoromycotina.</title>
        <authorList>
            <person name="Muszewska A."/>
            <person name="Okrasinska A."/>
            <person name="Steczkiewicz K."/>
            <person name="Drgas O."/>
            <person name="Orlowska M."/>
            <person name="Perlinska-Lenart U."/>
            <person name="Aleksandrzak-Piekarczyk T."/>
            <person name="Szatraj K."/>
            <person name="Zielenkiewicz U."/>
            <person name="Pilsyk S."/>
            <person name="Malc E."/>
            <person name="Mieczkowski P."/>
            <person name="Kruszewska J.S."/>
            <person name="Biernat P."/>
            <person name="Pawlowska J."/>
        </authorList>
    </citation>
    <scope>NUCLEOTIDE SEQUENCE</scope>
    <source>
        <strain evidence="10">WA0000051536</strain>
    </source>
</reference>
<protein>
    <recommendedName>
        <fullName evidence="12">Methenyltetrahydrofolate cyclohydrolase</fullName>
    </recommendedName>
</protein>
<dbReference type="PROSITE" id="PS00766">
    <property type="entry name" value="THF_DHG_CYH_1"/>
    <property type="match status" value="1"/>
</dbReference>
<dbReference type="PRINTS" id="PR00085">
    <property type="entry name" value="THFDHDRGNASE"/>
</dbReference>
<evidence type="ECO:0008006" key="12">
    <source>
        <dbReference type="Google" id="ProtNLM"/>
    </source>
</evidence>
<evidence type="ECO:0000256" key="6">
    <source>
        <dbReference type="ARBA" id="ARBA00023002"/>
    </source>
</evidence>
<dbReference type="GO" id="GO:0035999">
    <property type="term" value="P:tetrahydrofolate interconversion"/>
    <property type="evidence" value="ECO:0007669"/>
    <property type="project" value="TreeGrafter"/>
</dbReference>
<dbReference type="SUPFAM" id="SSF53223">
    <property type="entry name" value="Aminoacid dehydrogenase-like, N-terminal domain"/>
    <property type="match status" value="1"/>
</dbReference>
<dbReference type="GO" id="GO:0004477">
    <property type="term" value="F:methenyltetrahydrofolate cyclohydrolase activity"/>
    <property type="evidence" value="ECO:0007669"/>
    <property type="project" value="TreeGrafter"/>
</dbReference>
<dbReference type="EMBL" id="JAEPRA010000007">
    <property type="protein sequence ID" value="KAG2182874.1"/>
    <property type="molecule type" value="Genomic_DNA"/>
</dbReference>
<keyword evidence="3" id="KW-0554">One-carbon metabolism</keyword>
<dbReference type="PROSITE" id="PS00767">
    <property type="entry name" value="THF_DHG_CYH_2"/>
    <property type="match status" value="1"/>
</dbReference>
<evidence type="ECO:0000256" key="3">
    <source>
        <dbReference type="ARBA" id="ARBA00022563"/>
    </source>
</evidence>
<dbReference type="PANTHER" id="PTHR48099:SF5">
    <property type="entry name" value="C-1-TETRAHYDROFOLATE SYNTHASE, CYTOPLASMIC"/>
    <property type="match status" value="1"/>
</dbReference>
<comment type="pathway">
    <text evidence="1">One-carbon metabolism; tetrahydrofolate interconversion.</text>
</comment>
<dbReference type="InterPro" id="IPR020631">
    <property type="entry name" value="THF_DH/CycHdrlase_NAD-bd_dom"/>
</dbReference>
<dbReference type="FunFam" id="3.40.50.10860:FF:000005">
    <property type="entry name" value="C-1-tetrahydrofolate synthase, cytoplasmic, putative"/>
    <property type="match status" value="1"/>
</dbReference>
<dbReference type="OrthoDB" id="5126881at2759"/>
<dbReference type="CDD" id="cd01080">
    <property type="entry name" value="NAD_bind_m-THF_DH_Cyclohyd"/>
    <property type="match status" value="1"/>
</dbReference>
<evidence type="ECO:0000256" key="2">
    <source>
        <dbReference type="ARBA" id="ARBA00011738"/>
    </source>
</evidence>
<evidence type="ECO:0000256" key="7">
    <source>
        <dbReference type="ARBA" id="ARBA00023268"/>
    </source>
</evidence>
<dbReference type="PANTHER" id="PTHR48099">
    <property type="entry name" value="C-1-TETRAHYDROFOLATE SYNTHASE, CYTOPLASMIC-RELATED"/>
    <property type="match status" value="1"/>
</dbReference>
<keyword evidence="6" id="KW-0560">Oxidoreductase</keyword>
<dbReference type="GO" id="GO:0004488">
    <property type="term" value="F:methylenetetrahydrofolate dehydrogenase (NADP+) activity"/>
    <property type="evidence" value="ECO:0007669"/>
    <property type="project" value="InterPro"/>
</dbReference>
<organism evidence="10 11">
    <name type="scientific">Umbelopsis vinacea</name>
    <dbReference type="NCBI Taxonomy" id="44442"/>
    <lineage>
        <taxon>Eukaryota</taxon>
        <taxon>Fungi</taxon>
        <taxon>Fungi incertae sedis</taxon>
        <taxon>Mucoromycota</taxon>
        <taxon>Mucoromycotina</taxon>
        <taxon>Umbelopsidomycetes</taxon>
        <taxon>Umbelopsidales</taxon>
        <taxon>Umbelopsidaceae</taxon>
        <taxon>Umbelopsis</taxon>
    </lineage>
</organism>
<evidence type="ECO:0000313" key="10">
    <source>
        <dbReference type="EMBL" id="KAG2182874.1"/>
    </source>
</evidence>
<dbReference type="Proteomes" id="UP000612746">
    <property type="component" value="Unassembled WGS sequence"/>
</dbReference>
<keyword evidence="11" id="KW-1185">Reference proteome</keyword>
<dbReference type="HAMAP" id="MF_01576">
    <property type="entry name" value="THF_DHG_CYH"/>
    <property type="match status" value="1"/>
</dbReference>
<evidence type="ECO:0000256" key="1">
    <source>
        <dbReference type="ARBA" id="ARBA00004777"/>
    </source>
</evidence>
<gene>
    <name evidence="10" type="ORF">INT44_005855</name>
</gene>
<evidence type="ECO:0000313" key="11">
    <source>
        <dbReference type="Proteomes" id="UP000612746"/>
    </source>
</evidence>
<evidence type="ECO:0000256" key="4">
    <source>
        <dbReference type="ARBA" id="ARBA00022801"/>
    </source>
</evidence>
<feature type="domain" description="Tetrahydrofolate dehydrogenase/cyclohydrolase NAD(P)-binding" evidence="9">
    <location>
        <begin position="148"/>
        <end position="275"/>
    </location>
</feature>
<dbReference type="InterPro" id="IPR046346">
    <property type="entry name" value="Aminoacid_DH-like_N_sf"/>
</dbReference>
<dbReference type="InterPro" id="IPR000672">
    <property type="entry name" value="THF_DH/CycHdrlase"/>
</dbReference>
<name>A0A8H7UL54_9FUNG</name>
<dbReference type="Pfam" id="PF02882">
    <property type="entry name" value="THF_DHG_CYH_C"/>
    <property type="match status" value="1"/>
</dbReference>
<evidence type="ECO:0000259" key="8">
    <source>
        <dbReference type="Pfam" id="PF00763"/>
    </source>
</evidence>
<dbReference type="Gene3D" id="3.40.50.10860">
    <property type="entry name" value="Leucine Dehydrogenase, chain A, domain 1"/>
    <property type="match status" value="1"/>
</dbReference>
<evidence type="ECO:0000259" key="9">
    <source>
        <dbReference type="Pfam" id="PF02882"/>
    </source>
</evidence>
<keyword evidence="5" id="KW-0521">NADP</keyword>
<dbReference type="InterPro" id="IPR020867">
    <property type="entry name" value="THF_DH/CycHdrlase_CS"/>
</dbReference>
<keyword evidence="7" id="KW-0511">Multifunctional enzyme</keyword>
<dbReference type="SUPFAM" id="SSF51735">
    <property type="entry name" value="NAD(P)-binding Rossmann-fold domains"/>
    <property type="match status" value="1"/>
</dbReference>